<dbReference type="AlphaFoldDB" id="A0A1H6LGJ9"/>
<sequence>MDILTQKRVTNNGDGAGYFKHCINYVYQDKPEPGESLVQTRGYGVCDTNPRYTYQQMYALKQYYGRTGDNPVMHFVVSFDRNKVFDAITACNLTEMIANHLRARYQVITAVHMEDQGGSLFHAHLIVNSVDIYTGRLYHSGPYELQQLAMFIHNLTGNYCKSVIKYI</sequence>
<name>A0A1H6LGJ9_RUMFL</name>
<accession>A0A1H6LGJ9</accession>
<protein>
    <submittedName>
        <fullName evidence="2">Relaxase/Mobilisation nuclease domain-containing protein</fullName>
    </submittedName>
</protein>
<proteinExistence type="predicted"/>
<organism evidence="2 3">
    <name type="scientific">Ruminococcus flavefaciens</name>
    <dbReference type="NCBI Taxonomy" id="1265"/>
    <lineage>
        <taxon>Bacteria</taxon>
        <taxon>Bacillati</taxon>
        <taxon>Bacillota</taxon>
        <taxon>Clostridia</taxon>
        <taxon>Eubacteriales</taxon>
        <taxon>Oscillospiraceae</taxon>
        <taxon>Ruminococcus</taxon>
    </lineage>
</organism>
<dbReference type="Proteomes" id="UP000183190">
    <property type="component" value="Unassembled WGS sequence"/>
</dbReference>
<dbReference type="EMBL" id="FNWV01000023">
    <property type="protein sequence ID" value="SEH87641.1"/>
    <property type="molecule type" value="Genomic_DNA"/>
</dbReference>
<feature type="domain" description="MobA/VirD2-like nuclease" evidence="1">
    <location>
        <begin position="42"/>
        <end position="156"/>
    </location>
</feature>
<dbReference type="OrthoDB" id="1820255at2"/>
<dbReference type="Pfam" id="PF03432">
    <property type="entry name" value="Relaxase"/>
    <property type="match status" value="1"/>
</dbReference>
<evidence type="ECO:0000313" key="2">
    <source>
        <dbReference type="EMBL" id="SEH87641.1"/>
    </source>
</evidence>
<gene>
    <name evidence="2" type="ORF">SAMN02910265_03156</name>
</gene>
<evidence type="ECO:0000313" key="3">
    <source>
        <dbReference type="Proteomes" id="UP000183190"/>
    </source>
</evidence>
<reference evidence="2 3" key="1">
    <citation type="submission" date="2016-10" db="EMBL/GenBank/DDBJ databases">
        <authorList>
            <person name="de Groot N.N."/>
        </authorList>
    </citation>
    <scope>NUCLEOTIDE SEQUENCE [LARGE SCALE GENOMIC DNA]</scope>
    <source>
        <strain evidence="2 3">YAD2003</strain>
    </source>
</reference>
<dbReference type="RefSeq" id="WP_074719107.1">
    <property type="nucleotide sequence ID" value="NZ_FNWV01000023.1"/>
</dbReference>
<evidence type="ECO:0000259" key="1">
    <source>
        <dbReference type="Pfam" id="PF03432"/>
    </source>
</evidence>
<dbReference type="InterPro" id="IPR005094">
    <property type="entry name" value="Endonuclease_MobA/VirD2"/>
</dbReference>